<dbReference type="PROSITE" id="PS50977">
    <property type="entry name" value="HTH_TETR_2"/>
    <property type="match status" value="1"/>
</dbReference>
<dbReference type="SUPFAM" id="SSF46689">
    <property type="entry name" value="Homeodomain-like"/>
    <property type="match status" value="1"/>
</dbReference>
<dbReference type="InterPro" id="IPR009057">
    <property type="entry name" value="Homeodomain-like_sf"/>
</dbReference>
<gene>
    <name evidence="4" type="ORF">FGL95_11900</name>
</gene>
<evidence type="ECO:0000256" key="1">
    <source>
        <dbReference type="ARBA" id="ARBA00023125"/>
    </source>
</evidence>
<name>A0A848KIM6_9NOCA</name>
<dbReference type="GO" id="GO:0003677">
    <property type="term" value="F:DNA binding"/>
    <property type="evidence" value="ECO:0007669"/>
    <property type="project" value="UniProtKB-UniRule"/>
</dbReference>
<dbReference type="Proteomes" id="UP000535543">
    <property type="component" value="Unassembled WGS sequence"/>
</dbReference>
<dbReference type="Pfam" id="PF17940">
    <property type="entry name" value="TetR_C_31"/>
    <property type="match status" value="1"/>
</dbReference>
<sequence>MVANPERRALLADAGLRVLSSTGARGLTHRAVDREAGLPEGTAGNYFRNRDELLGALGERIFERLAPDPARVEQLAEREPGVELATDYIRYIVERLTAQPDLTRALFELRLEGSRRPELGKLLRATLTSGFRLDGEFNAQAGLPGGAFEIAMLHYAIDGLLFDLLTTSIDAGFDIDEVVSTLVRRLLEPG</sequence>
<dbReference type="EMBL" id="VCQU01000003">
    <property type="protein sequence ID" value="NMN95737.1"/>
    <property type="molecule type" value="Genomic_DNA"/>
</dbReference>
<evidence type="ECO:0000256" key="2">
    <source>
        <dbReference type="PROSITE-ProRule" id="PRU00335"/>
    </source>
</evidence>
<evidence type="ECO:0000313" key="4">
    <source>
        <dbReference type="EMBL" id="NMN95737.1"/>
    </source>
</evidence>
<comment type="caution">
    <text evidence="4">The sequence shown here is derived from an EMBL/GenBank/DDBJ whole genome shotgun (WGS) entry which is preliminary data.</text>
</comment>
<feature type="DNA-binding region" description="H-T-H motif" evidence="2">
    <location>
        <begin position="28"/>
        <end position="47"/>
    </location>
</feature>
<feature type="domain" description="HTH tetR-type" evidence="3">
    <location>
        <begin position="5"/>
        <end position="65"/>
    </location>
</feature>
<dbReference type="AlphaFoldDB" id="A0A848KIM6"/>
<evidence type="ECO:0000313" key="5">
    <source>
        <dbReference type="Proteomes" id="UP000535543"/>
    </source>
</evidence>
<reference evidence="4 5" key="1">
    <citation type="submission" date="2019-05" db="EMBL/GenBank/DDBJ databases">
        <authorList>
            <person name="Lee S.D."/>
        </authorList>
    </citation>
    <scope>NUCLEOTIDE SEQUENCE [LARGE SCALE GENOMIC DNA]</scope>
    <source>
        <strain evidence="4 5">YC2-7</strain>
    </source>
</reference>
<dbReference type="InterPro" id="IPR001647">
    <property type="entry name" value="HTH_TetR"/>
</dbReference>
<keyword evidence="5" id="KW-1185">Reference proteome</keyword>
<dbReference type="InterPro" id="IPR041583">
    <property type="entry name" value="TetR_C_31"/>
</dbReference>
<accession>A0A848KIM6</accession>
<proteinExistence type="predicted"/>
<organism evidence="4 5">
    <name type="scientific">Antrihabitans stalactiti</name>
    <dbReference type="NCBI Taxonomy" id="2584121"/>
    <lineage>
        <taxon>Bacteria</taxon>
        <taxon>Bacillati</taxon>
        <taxon>Actinomycetota</taxon>
        <taxon>Actinomycetes</taxon>
        <taxon>Mycobacteriales</taxon>
        <taxon>Nocardiaceae</taxon>
        <taxon>Antrihabitans</taxon>
    </lineage>
</organism>
<evidence type="ECO:0000259" key="3">
    <source>
        <dbReference type="PROSITE" id="PS50977"/>
    </source>
</evidence>
<keyword evidence="1 2" id="KW-0238">DNA-binding</keyword>
<protein>
    <submittedName>
        <fullName evidence="4">TetR family transcriptional regulator</fullName>
    </submittedName>
</protein>
<reference evidence="4 5" key="2">
    <citation type="submission" date="2020-06" db="EMBL/GenBank/DDBJ databases">
        <title>Antribacter stalactiti gen. nov., sp. nov., a new member of the family Nacardiaceae isolated from a cave.</title>
        <authorList>
            <person name="Kim I.S."/>
        </authorList>
    </citation>
    <scope>NUCLEOTIDE SEQUENCE [LARGE SCALE GENOMIC DNA]</scope>
    <source>
        <strain evidence="4 5">YC2-7</strain>
    </source>
</reference>
<dbReference type="RefSeq" id="WP_169586872.1">
    <property type="nucleotide sequence ID" value="NZ_VCQU01000003.1"/>
</dbReference>
<dbReference type="Gene3D" id="1.10.357.10">
    <property type="entry name" value="Tetracycline Repressor, domain 2"/>
    <property type="match status" value="1"/>
</dbReference>